<dbReference type="OrthoDB" id="372224at2157"/>
<evidence type="ECO:0000313" key="5">
    <source>
        <dbReference type="EMBL" id="RJX51972.1"/>
    </source>
</evidence>
<protein>
    <submittedName>
        <fullName evidence="5">S-adenosyl-l-methionine hydroxide adenosyltransferase</fullName>
    </submittedName>
</protein>
<dbReference type="EMBL" id="QMDW01000001">
    <property type="protein sequence ID" value="RJX51972.1"/>
    <property type="molecule type" value="Genomic_DNA"/>
</dbReference>
<dbReference type="PIRSF" id="PIRSF006779">
    <property type="entry name" value="UCP006779"/>
    <property type="match status" value="1"/>
</dbReference>
<dbReference type="Proteomes" id="UP000281564">
    <property type="component" value="Unassembled WGS sequence"/>
</dbReference>
<dbReference type="InterPro" id="IPR046469">
    <property type="entry name" value="SAM_HAT_N"/>
</dbReference>
<evidence type="ECO:0000256" key="2">
    <source>
        <dbReference type="ARBA" id="ARBA00024035"/>
    </source>
</evidence>
<dbReference type="PANTHER" id="PTHR35092">
    <property type="entry name" value="CHLORINASE MJ1651"/>
    <property type="match status" value="1"/>
</dbReference>
<dbReference type="Pfam" id="PF20257">
    <property type="entry name" value="SAM_HAT_C"/>
    <property type="match status" value="1"/>
</dbReference>
<dbReference type="InterPro" id="IPR046470">
    <property type="entry name" value="SAM_HAT_C"/>
</dbReference>
<dbReference type="InterPro" id="IPR023227">
    <property type="entry name" value="SAM_OH_AdoTrfase_C_sf"/>
</dbReference>
<dbReference type="PANTHER" id="PTHR35092:SF1">
    <property type="entry name" value="CHLORINASE MJ1651"/>
    <property type="match status" value="1"/>
</dbReference>
<dbReference type="SUPFAM" id="SSF102522">
    <property type="entry name" value="Bacterial fluorinating enzyme, N-terminal domain"/>
    <property type="match status" value="1"/>
</dbReference>
<dbReference type="GO" id="GO:0016740">
    <property type="term" value="F:transferase activity"/>
    <property type="evidence" value="ECO:0007669"/>
    <property type="project" value="UniProtKB-KW"/>
</dbReference>
<dbReference type="InterPro" id="IPR002747">
    <property type="entry name" value="SAM_OH_AdoTrfase"/>
</dbReference>
<feature type="domain" description="S-adenosyl-l-methionine hydroxide adenosyltransferase C-terminal" evidence="4">
    <location>
        <begin position="181"/>
        <end position="260"/>
    </location>
</feature>
<keyword evidence="6" id="KW-1185">Reference proteome</keyword>
<name>A0A3A6QEY7_9EURY</name>
<dbReference type="Pfam" id="PF01887">
    <property type="entry name" value="SAM_HAT_N"/>
    <property type="match status" value="1"/>
</dbReference>
<dbReference type="RefSeq" id="WP_120082752.1">
    <property type="nucleotide sequence ID" value="NZ_QMDW01000001.1"/>
</dbReference>
<comment type="caution">
    <text evidence="5">The sequence shown here is derived from an EMBL/GenBank/DDBJ whole genome shotgun (WGS) entry which is preliminary data.</text>
</comment>
<accession>A0A3A6QEY7</accession>
<keyword evidence="1" id="KW-0949">S-adenosyl-L-methionine</keyword>
<dbReference type="Gene3D" id="2.40.30.90">
    <property type="entry name" value="Bacterial fluorinating enzyme like"/>
    <property type="match status" value="1"/>
</dbReference>
<reference evidence="5 6" key="1">
    <citation type="submission" date="2018-06" db="EMBL/GenBank/DDBJ databases">
        <title>Halonotius sp. F13-13 a new haloarchaeeon isolated from a solar saltern from Isla Cristina, Huelva, Spain.</title>
        <authorList>
            <person name="Duran-Viseras A."/>
            <person name="Sanchez-Porro C."/>
            <person name="Ventosa A."/>
        </authorList>
    </citation>
    <scope>NUCLEOTIDE SEQUENCE [LARGE SCALE GENOMIC DNA]</scope>
    <source>
        <strain evidence="5 6">CECT 7525</strain>
    </source>
</reference>
<evidence type="ECO:0000313" key="6">
    <source>
        <dbReference type="Proteomes" id="UP000281564"/>
    </source>
</evidence>
<dbReference type="InterPro" id="IPR023228">
    <property type="entry name" value="SAM_OH_AdoTrfase_N_sf"/>
</dbReference>
<dbReference type="AlphaFoldDB" id="A0A3A6QEY7"/>
<dbReference type="SUPFAM" id="SSF101852">
    <property type="entry name" value="Bacterial fluorinating enzyme, C-terminal domain"/>
    <property type="match status" value="1"/>
</dbReference>
<feature type="domain" description="S-adenosyl-l-methionine hydroxide adenosyltransferase N-terminal" evidence="3">
    <location>
        <begin position="2"/>
        <end position="143"/>
    </location>
</feature>
<sequence>MLTLASDFGSPYPAAMKGVICSRTDARLVDIAHDLPRQDPRAAAFWLRETIPWFPPAVHLAVVDPGVGTDRRAIATRVGNHAVVAPDNGLARPVVRRLRETAAAADSTATEPPIEAFEISIEDPASTTFHGRDVFAPAAGDIHAVGVDAMADIDSLSRIALDACVDIEFPTPTVDDGTICGEVLVVDDFGNVITNIPGDKLGDIDTVGVNDASVPVVETFDHVGRGETLVTVGSHGYVECDVNQGRGDDAFGLAAGDVVRVSLGR</sequence>
<evidence type="ECO:0000256" key="1">
    <source>
        <dbReference type="ARBA" id="ARBA00022691"/>
    </source>
</evidence>
<organism evidence="5 6">
    <name type="scientific">Halonotius pteroides</name>
    <dbReference type="NCBI Taxonomy" id="268735"/>
    <lineage>
        <taxon>Archaea</taxon>
        <taxon>Methanobacteriati</taxon>
        <taxon>Methanobacteriota</taxon>
        <taxon>Stenosarchaea group</taxon>
        <taxon>Halobacteria</taxon>
        <taxon>Halobacteriales</taxon>
        <taxon>Haloferacaceae</taxon>
        <taxon>Halonotius</taxon>
    </lineage>
</organism>
<evidence type="ECO:0000259" key="4">
    <source>
        <dbReference type="Pfam" id="PF20257"/>
    </source>
</evidence>
<comment type="similarity">
    <text evidence="2">Belongs to the SAM hydrolase / SAM-dependent halogenase family.</text>
</comment>
<keyword evidence="5" id="KW-0808">Transferase</keyword>
<gene>
    <name evidence="5" type="ORF">DP106_01275</name>
</gene>
<dbReference type="Gene3D" id="3.40.50.10790">
    <property type="entry name" value="S-adenosyl-l-methionine hydroxide adenosyltransferase, N-terminal"/>
    <property type="match status" value="1"/>
</dbReference>
<proteinExistence type="inferred from homology"/>
<evidence type="ECO:0000259" key="3">
    <source>
        <dbReference type="Pfam" id="PF01887"/>
    </source>
</evidence>